<evidence type="ECO:0000313" key="2">
    <source>
        <dbReference type="EMBL" id="WLR96257.1"/>
    </source>
</evidence>
<dbReference type="Proteomes" id="UP001234585">
    <property type="component" value="Chromosome"/>
</dbReference>
<name>A0AA50H5T8_9HYPH</name>
<dbReference type="RefSeq" id="WP_306036681.1">
    <property type="nucleotide sequence ID" value="NZ_CP132302.1"/>
</dbReference>
<dbReference type="EMBL" id="CP132302">
    <property type="protein sequence ID" value="WLR96257.1"/>
    <property type="molecule type" value="Genomic_DNA"/>
</dbReference>
<protein>
    <submittedName>
        <fullName evidence="2">Uncharacterized protein</fullName>
    </submittedName>
</protein>
<proteinExistence type="predicted"/>
<evidence type="ECO:0000313" key="3">
    <source>
        <dbReference type="Proteomes" id="UP001234585"/>
    </source>
</evidence>
<keyword evidence="3" id="KW-1185">Reference proteome</keyword>
<feature type="region of interest" description="Disordered" evidence="1">
    <location>
        <begin position="31"/>
        <end position="52"/>
    </location>
</feature>
<sequence>MHIQRMEHEDMFDTLLDIAMEVVRLLTFQPGRAPPVRRRKAPVNHSDTGPVR</sequence>
<organism evidence="2 3">
    <name type="scientific">Shinella sumterensis</name>
    <dbReference type="NCBI Taxonomy" id="1967501"/>
    <lineage>
        <taxon>Bacteria</taxon>
        <taxon>Pseudomonadati</taxon>
        <taxon>Pseudomonadota</taxon>
        <taxon>Alphaproteobacteria</taxon>
        <taxon>Hyphomicrobiales</taxon>
        <taxon>Rhizobiaceae</taxon>
        <taxon>Shinella</taxon>
    </lineage>
</organism>
<reference evidence="2 3" key="1">
    <citation type="submission" date="2023-08" db="EMBL/GenBank/DDBJ databases">
        <title>Pathogen: clinical or host-associated sample.</title>
        <authorList>
            <person name="Hergert J."/>
            <person name="Casey R."/>
            <person name="Wagner J."/>
            <person name="Young E.L."/>
            <person name="Oakeson K.F."/>
        </authorList>
    </citation>
    <scope>NUCLEOTIDE SEQUENCE [LARGE SCALE GENOMIC DNA]</scope>
    <source>
        <strain evidence="2 3">1760953</strain>
    </source>
</reference>
<gene>
    <name evidence="2" type="ORF">Q9313_11025</name>
</gene>
<dbReference type="AlphaFoldDB" id="A0AA50H5T8"/>
<accession>A0AA50H5T8</accession>
<evidence type="ECO:0000256" key="1">
    <source>
        <dbReference type="SAM" id="MobiDB-lite"/>
    </source>
</evidence>